<proteinExistence type="predicted"/>
<reference evidence="2" key="1">
    <citation type="submission" date="2020-05" db="EMBL/GenBank/DDBJ databases">
        <title>Mycena genomes resolve the evolution of fungal bioluminescence.</title>
        <authorList>
            <person name="Tsai I.J."/>
        </authorList>
    </citation>
    <scope>NUCLEOTIDE SEQUENCE</scope>
    <source>
        <strain evidence="2">CCC161011</strain>
    </source>
</reference>
<accession>A0A8H6XM29</accession>
<name>A0A8H6XM29_9AGAR</name>
<feature type="compositionally biased region" description="Low complexity" evidence="1">
    <location>
        <begin position="84"/>
        <end position="111"/>
    </location>
</feature>
<protein>
    <submittedName>
        <fullName evidence="2">Uncharacterized protein</fullName>
    </submittedName>
</protein>
<comment type="caution">
    <text evidence="2">The sequence shown here is derived from an EMBL/GenBank/DDBJ whole genome shotgun (WGS) entry which is preliminary data.</text>
</comment>
<dbReference type="Proteomes" id="UP000620124">
    <property type="component" value="Unassembled WGS sequence"/>
</dbReference>
<dbReference type="AlphaFoldDB" id="A0A8H6XM29"/>
<evidence type="ECO:0000313" key="3">
    <source>
        <dbReference type="Proteomes" id="UP000620124"/>
    </source>
</evidence>
<evidence type="ECO:0000256" key="1">
    <source>
        <dbReference type="SAM" id="MobiDB-lite"/>
    </source>
</evidence>
<feature type="region of interest" description="Disordered" evidence="1">
    <location>
        <begin position="50"/>
        <end position="115"/>
    </location>
</feature>
<evidence type="ECO:0000313" key="2">
    <source>
        <dbReference type="EMBL" id="KAF7342991.1"/>
    </source>
</evidence>
<keyword evidence="3" id="KW-1185">Reference proteome</keyword>
<organism evidence="2 3">
    <name type="scientific">Mycena venus</name>
    <dbReference type="NCBI Taxonomy" id="2733690"/>
    <lineage>
        <taxon>Eukaryota</taxon>
        <taxon>Fungi</taxon>
        <taxon>Dikarya</taxon>
        <taxon>Basidiomycota</taxon>
        <taxon>Agaricomycotina</taxon>
        <taxon>Agaricomycetes</taxon>
        <taxon>Agaricomycetidae</taxon>
        <taxon>Agaricales</taxon>
        <taxon>Marasmiineae</taxon>
        <taxon>Mycenaceae</taxon>
        <taxon>Mycena</taxon>
    </lineage>
</organism>
<dbReference type="OrthoDB" id="3025143at2759"/>
<dbReference type="EMBL" id="JACAZI010000016">
    <property type="protein sequence ID" value="KAF7342991.1"/>
    <property type="molecule type" value="Genomic_DNA"/>
</dbReference>
<gene>
    <name evidence="2" type="ORF">MVEN_01729200</name>
</gene>
<sequence>MVLQQRTLHLGKEFGAFDLAVYQSYQPIKPPKFFDIVDCLSQCLWEQETSGNVNEPDKTIDDPNSDPGDAPPSFWINPTPGPSIPSVFSSSSPSIPSTSSSPIPPSLSSSSGAGGKWHPGLKQVIIKWQREATGNAIQVDVNINWGGMLLIPIINSHGGIIVILGGMPRDIKNGKTVTNGAAKLMEDNAHRLSVSEEQLNHCCAHGSYPSIARGVSHGGGQTEPGNLQTNKKNKQITDELLTHEHFGFPILFWMFAPLLAMFFQVQMGLLTASKPFPLILLILLGGGGAPSRPSVASTPDRGGHLILWDLKLIIRFPLGSTVLTPSTLICHSNVPIAVDKFRVSFTQYTASGLFRWIQNGFKTDEQFELTTSLVNSKTTQGNRRVTLDKYYQKNAPALHKKARLQMQKRCAELKKSEELMKLVKGHRRKADAEYREVIRHQKYIKKHGTEKYFKYYILLLQQFNGDLAAVKVPTREEDDTSGFDVDEDSVCKA</sequence>